<dbReference type="RefSeq" id="WP_054569101.1">
    <property type="nucleotide sequence ID" value="NZ_FAOZ01000043.1"/>
</dbReference>
<dbReference type="EMBL" id="FAOZ01000043">
    <property type="protein sequence ID" value="CUU60609.1"/>
    <property type="molecule type" value="Genomic_DNA"/>
</dbReference>
<dbReference type="PROSITE" id="PS51257">
    <property type="entry name" value="PROKAR_LIPOPROTEIN"/>
    <property type="match status" value="1"/>
</dbReference>
<proteinExistence type="predicted"/>
<evidence type="ECO:0000313" key="2">
    <source>
        <dbReference type="Proteomes" id="UP000198802"/>
    </source>
</evidence>
<keyword evidence="2" id="KW-1185">Reference proteome</keyword>
<dbReference type="Proteomes" id="UP000198802">
    <property type="component" value="Unassembled WGS sequence"/>
</dbReference>
<dbReference type="SUPFAM" id="SSF51905">
    <property type="entry name" value="FAD/NAD(P)-binding domain"/>
    <property type="match status" value="1"/>
</dbReference>
<dbReference type="AlphaFoldDB" id="A0A0S4QY91"/>
<protein>
    <submittedName>
        <fullName evidence="1">Threonine dehydrogenase</fullName>
    </submittedName>
</protein>
<organism evidence="1 2">
    <name type="scientific">Parafrankia irregularis</name>
    <dbReference type="NCBI Taxonomy" id="795642"/>
    <lineage>
        <taxon>Bacteria</taxon>
        <taxon>Bacillati</taxon>
        <taxon>Actinomycetota</taxon>
        <taxon>Actinomycetes</taxon>
        <taxon>Frankiales</taxon>
        <taxon>Frankiaceae</taxon>
        <taxon>Parafrankia</taxon>
    </lineage>
</organism>
<reference evidence="2" key="1">
    <citation type="submission" date="2015-11" db="EMBL/GenBank/DDBJ databases">
        <authorList>
            <person name="Varghese N."/>
        </authorList>
    </citation>
    <scope>NUCLEOTIDE SEQUENCE [LARGE SCALE GENOMIC DNA]</scope>
    <source>
        <strain evidence="2">DSM 45899</strain>
    </source>
</reference>
<sequence>MTRSTHAGARILFRRGAAVVVPPVSVPPGWSTACYSVVSPGTELRRLAATVNGADHEAGYMTIVGRPSGDQLLIPVPHGAAAAPRDPRGLPVPQGARAEHVAAARFQVMAALGLDSWVAHCRTHRTVLVLGGGPVAVGCALELARLGVAQVEVVTQHPRPALATLPGVTVLAEPPRAASQPIVIDCTGRAAQALTLTAPGGLLGLLGTPATEADLSAAAVHRHGAVVAGMHELAGHDGEMRRAMFQTALRWVTATVDPDGAPGWFARIPGEQAGPFYAALAGSRRPAAPFVILEWS</sequence>
<gene>
    <name evidence="1" type="ORF">Ga0074812_14326</name>
</gene>
<name>A0A0S4QY91_9ACTN</name>
<dbReference type="InterPro" id="IPR036188">
    <property type="entry name" value="FAD/NAD-bd_sf"/>
</dbReference>
<accession>A0A0S4QY91</accession>
<dbReference type="Gene3D" id="3.40.50.720">
    <property type="entry name" value="NAD(P)-binding Rossmann-like Domain"/>
    <property type="match status" value="1"/>
</dbReference>
<evidence type="ECO:0000313" key="1">
    <source>
        <dbReference type="EMBL" id="CUU60609.1"/>
    </source>
</evidence>